<name>A0A0P0X4B8_ORYSJ</name>
<proteinExistence type="predicted"/>
<evidence type="ECO:0000256" key="1">
    <source>
        <dbReference type="SAM" id="MobiDB-lite"/>
    </source>
</evidence>
<feature type="region of interest" description="Disordered" evidence="1">
    <location>
        <begin position="49"/>
        <end position="129"/>
    </location>
</feature>
<protein>
    <submittedName>
        <fullName evidence="2">Os07g0255300 protein</fullName>
    </submittedName>
</protein>
<accession>A0A0P0X4B8</accession>
<dbReference type="EMBL" id="AP014963">
    <property type="protein sequence ID" value="BAT00863.1"/>
    <property type="molecule type" value="Genomic_DNA"/>
</dbReference>
<evidence type="ECO:0000313" key="2">
    <source>
        <dbReference type="EMBL" id="BAT00863.1"/>
    </source>
</evidence>
<dbReference type="InParanoid" id="A0A0P0X4B8"/>
<feature type="compositionally biased region" description="Basic residues" evidence="1">
    <location>
        <begin position="118"/>
        <end position="129"/>
    </location>
</feature>
<reference evidence="3" key="1">
    <citation type="journal article" date="2005" name="Nature">
        <title>The map-based sequence of the rice genome.</title>
        <authorList>
            <consortium name="International rice genome sequencing project (IRGSP)"/>
            <person name="Matsumoto T."/>
            <person name="Wu J."/>
            <person name="Kanamori H."/>
            <person name="Katayose Y."/>
            <person name="Fujisawa M."/>
            <person name="Namiki N."/>
            <person name="Mizuno H."/>
            <person name="Yamamoto K."/>
            <person name="Antonio B.A."/>
            <person name="Baba T."/>
            <person name="Sakata K."/>
            <person name="Nagamura Y."/>
            <person name="Aoki H."/>
            <person name="Arikawa K."/>
            <person name="Arita K."/>
            <person name="Bito T."/>
            <person name="Chiden Y."/>
            <person name="Fujitsuka N."/>
            <person name="Fukunaka R."/>
            <person name="Hamada M."/>
            <person name="Harada C."/>
            <person name="Hayashi A."/>
            <person name="Hijishita S."/>
            <person name="Honda M."/>
            <person name="Hosokawa S."/>
            <person name="Ichikawa Y."/>
            <person name="Idonuma A."/>
            <person name="Iijima M."/>
            <person name="Ikeda M."/>
            <person name="Ikeno M."/>
            <person name="Ito K."/>
            <person name="Ito S."/>
            <person name="Ito T."/>
            <person name="Ito Y."/>
            <person name="Ito Y."/>
            <person name="Iwabuchi A."/>
            <person name="Kamiya K."/>
            <person name="Karasawa W."/>
            <person name="Kurita K."/>
            <person name="Katagiri S."/>
            <person name="Kikuta A."/>
            <person name="Kobayashi H."/>
            <person name="Kobayashi N."/>
            <person name="Machita K."/>
            <person name="Maehara T."/>
            <person name="Masukawa M."/>
            <person name="Mizubayashi T."/>
            <person name="Mukai Y."/>
            <person name="Nagasaki H."/>
            <person name="Nagata Y."/>
            <person name="Naito S."/>
            <person name="Nakashima M."/>
            <person name="Nakama Y."/>
            <person name="Nakamichi Y."/>
            <person name="Nakamura M."/>
            <person name="Meguro A."/>
            <person name="Negishi M."/>
            <person name="Ohta I."/>
            <person name="Ohta T."/>
            <person name="Okamoto M."/>
            <person name="Ono N."/>
            <person name="Saji S."/>
            <person name="Sakaguchi M."/>
            <person name="Sakai K."/>
            <person name="Shibata M."/>
            <person name="Shimokawa T."/>
            <person name="Song J."/>
            <person name="Takazaki Y."/>
            <person name="Terasawa K."/>
            <person name="Tsugane M."/>
            <person name="Tsuji K."/>
            <person name="Ueda S."/>
            <person name="Waki K."/>
            <person name="Yamagata H."/>
            <person name="Yamamoto M."/>
            <person name="Yamamoto S."/>
            <person name="Yamane H."/>
            <person name="Yoshiki S."/>
            <person name="Yoshihara R."/>
            <person name="Yukawa K."/>
            <person name="Zhong H."/>
            <person name="Yano M."/>
            <person name="Yuan Q."/>
            <person name="Ouyang S."/>
            <person name="Liu J."/>
            <person name="Jones K.M."/>
            <person name="Gansberger K."/>
            <person name="Moffat K."/>
            <person name="Hill J."/>
            <person name="Bera J."/>
            <person name="Fadrosh D."/>
            <person name="Jin S."/>
            <person name="Johri S."/>
            <person name="Kim M."/>
            <person name="Overton L."/>
            <person name="Reardon M."/>
            <person name="Tsitrin T."/>
            <person name="Vuong H."/>
            <person name="Weaver B."/>
            <person name="Ciecko A."/>
            <person name="Tallon L."/>
            <person name="Jackson J."/>
            <person name="Pai G."/>
            <person name="Aken S.V."/>
            <person name="Utterback T."/>
            <person name="Reidmuller S."/>
            <person name="Feldblyum T."/>
            <person name="Hsiao J."/>
            <person name="Zismann V."/>
            <person name="Iobst S."/>
            <person name="de Vazeille A.R."/>
            <person name="Buell C.R."/>
            <person name="Ying K."/>
            <person name="Li Y."/>
            <person name="Lu T."/>
            <person name="Huang Y."/>
            <person name="Zhao Q."/>
            <person name="Feng Q."/>
            <person name="Zhang L."/>
            <person name="Zhu J."/>
            <person name="Weng Q."/>
            <person name="Mu J."/>
            <person name="Lu Y."/>
            <person name="Fan D."/>
            <person name="Liu Y."/>
            <person name="Guan J."/>
            <person name="Zhang Y."/>
            <person name="Yu S."/>
            <person name="Liu X."/>
            <person name="Zhang Y."/>
            <person name="Hong G."/>
            <person name="Han B."/>
            <person name="Choisne N."/>
            <person name="Demange N."/>
            <person name="Orjeda G."/>
            <person name="Samain S."/>
            <person name="Cattolico L."/>
            <person name="Pelletier E."/>
            <person name="Couloux A."/>
            <person name="Segurens B."/>
            <person name="Wincker P."/>
            <person name="D'Hont A."/>
            <person name="Scarpelli C."/>
            <person name="Weissenbach J."/>
            <person name="Salanoubat M."/>
            <person name="Quetier F."/>
            <person name="Yu Y."/>
            <person name="Kim H.R."/>
            <person name="Rambo T."/>
            <person name="Currie J."/>
            <person name="Collura K."/>
            <person name="Luo M."/>
            <person name="Yang T."/>
            <person name="Ammiraju J.S.S."/>
            <person name="Engler F."/>
            <person name="Soderlund C."/>
            <person name="Wing R.A."/>
            <person name="Palmer L.E."/>
            <person name="de la Bastide M."/>
            <person name="Spiegel L."/>
            <person name="Nascimento L."/>
            <person name="Zutavern T."/>
            <person name="O'Shaughnessy A."/>
            <person name="Dike S."/>
            <person name="Dedhia N."/>
            <person name="Preston R."/>
            <person name="Balija V."/>
            <person name="McCombie W.R."/>
            <person name="Chow T."/>
            <person name="Chen H."/>
            <person name="Chung M."/>
            <person name="Chen C."/>
            <person name="Shaw J."/>
            <person name="Wu H."/>
            <person name="Hsiao K."/>
            <person name="Chao Y."/>
            <person name="Chu M."/>
            <person name="Cheng C."/>
            <person name="Hour A."/>
            <person name="Lee P."/>
            <person name="Lin S."/>
            <person name="Lin Y."/>
            <person name="Liou J."/>
            <person name="Liu S."/>
            <person name="Hsing Y."/>
            <person name="Raghuvanshi S."/>
            <person name="Mohanty A."/>
            <person name="Bharti A.K."/>
            <person name="Gaur A."/>
            <person name="Gupta V."/>
            <person name="Kumar D."/>
            <person name="Ravi V."/>
            <person name="Vij S."/>
            <person name="Kapur A."/>
            <person name="Khurana P."/>
            <person name="Khurana P."/>
            <person name="Khurana J.P."/>
            <person name="Tyagi A.K."/>
            <person name="Gaikwad K."/>
            <person name="Singh A."/>
            <person name="Dalal V."/>
            <person name="Srivastava S."/>
            <person name="Dixit A."/>
            <person name="Pal A.K."/>
            <person name="Ghazi I.A."/>
            <person name="Yadav M."/>
            <person name="Pandit A."/>
            <person name="Bhargava A."/>
            <person name="Sureshbabu K."/>
            <person name="Batra K."/>
            <person name="Sharma T.R."/>
            <person name="Mohapatra T."/>
            <person name="Singh N.K."/>
            <person name="Messing J."/>
            <person name="Nelson A.B."/>
            <person name="Fuks G."/>
            <person name="Kavchok S."/>
            <person name="Keizer G."/>
            <person name="Linton E."/>
            <person name="Llaca V."/>
            <person name="Song R."/>
            <person name="Tanyolac B."/>
            <person name="Young S."/>
            <person name="Ho-Il K."/>
            <person name="Hahn J.H."/>
            <person name="Sangsakoo G."/>
            <person name="Vanavichit A."/>
            <person name="de Mattos Luiz.A.T."/>
            <person name="Zimmer P.D."/>
            <person name="Malone G."/>
            <person name="Dellagostin O."/>
            <person name="de Oliveira A.C."/>
            <person name="Bevan M."/>
            <person name="Bancroft I."/>
            <person name="Minx P."/>
            <person name="Cordum H."/>
            <person name="Wilson R."/>
            <person name="Cheng Z."/>
            <person name="Jin W."/>
            <person name="Jiang J."/>
            <person name="Leong S.A."/>
            <person name="Iwama H."/>
            <person name="Gojobori T."/>
            <person name="Itoh T."/>
            <person name="Niimura Y."/>
            <person name="Fujii Y."/>
            <person name="Habara T."/>
            <person name="Sakai H."/>
            <person name="Sato Y."/>
            <person name="Wilson G."/>
            <person name="Kumar K."/>
            <person name="McCouch S."/>
            <person name="Juretic N."/>
            <person name="Hoen D."/>
            <person name="Wright S."/>
            <person name="Bruskiewich R."/>
            <person name="Bureau T."/>
            <person name="Miyao A."/>
            <person name="Hirochika H."/>
            <person name="Nishikawa T."/>
            <person name="Kadowaki K."/>
            <person name="Sugiura M."/>
            <person name="Burr B."/>
            <person name="Sasaki T."/>
        </authorList>
    </citation>
    <scope>NUCLEOTIDE SEQUENCE [LARGE SCALE GENOMIC DNA]</scope>
    <source>
        <strain evidence="3">cv. Nipponbare</strain>
    </source>
</reference>
<dbReference type="AlphaFoldDB" id="A0A0P0X4B8"/>
<reference evidence="2 3" key="2">
    <citation type="journal article" date="2013" name="Plant Cell Physiol.">
        <title>Rice Annotation Project Database (RAP-DB): an integrative and interactive database for rice genomics.</title>
        <authorList>
            <person name="Sakai H."/>
            <person name="Lee S.S."/>
            <person name="Tanaka T."/>
            <person name="Numa H."/>
            <person name="Kim J."/>
            <person name="Kawahara Y."/>
            <person name="Wakimoto H."/>
            <person name="Yang C.C."/>
            <person name="Iwamoto M."/>
            <person name="Abe T."/>
            <person name="Yamada Y."/>
            <person name="Muto A."/>
            <person name="Inokuchi H."/>
            <person name="Ikemura T."/>
            <person name="Matsumoto T."/>
            <person name="Sasaki T."/>
            <person name="Itoh T."/>
        </authorList>
    </citation>
    <scope>NUCLEOTIDE SEQUENCE [LARGE SCALE GENOMIC DNA]</scope>
    <source>
        <strain evidence="3">cv. Nipponbare</strain>
    </source>
</reference>
<reference evidence="2 3" key="3">
    <citation type="journal article" date="2013" name="Rice">
        <title>Improvement of the Oryza sativa Nipponbare reference genome using next generation sequence and optical map data.</title>
        <authorList>
            <person name="Kawahara Y."/>
            <person name="de la Bastide M."/>
            <person name="Hamilton J.P."/>
            <person name="Kanamori H."/>
            <person name="McCombie W.R."/>
            <person name="Ouyang S."/>
            <person name="Schwartz D.C."/>
            <person name="Tanaka T."/>
            <person name="Wu J."/>
            <person name="Zhou S."/>
            <person name="Childs K.L."/>
            <person name="Davidson R.M."/>
            <person name="Lin H."/>
            <person name="Quesada-Ocampo L."/>
            <person name="Vaillancourt B."/>
            <person name="Sakai H."/>
            <person name="Lee S.S."/>
            <person name="Kim J."/>
            <person name="Numa H."/>
            <person name="Itoh T."/>
            <person name="Buell C.R."/>
            <person name="Matsumoto T."/>
        </authorList>
    </citation>
    <scope>NUCLEOTIDE SEQUENCE [LARGE SCALE GENOMIC DNA]</scope>
    <source>
        <strain evidence="3">cv. Nipponbare</strain>
    </source>
</reference>
<evidence type="ECO:0000313" key="3">
    <source>
        <dbReference type="Proteomes" id="UP000059680"/>
    </source>
</evidence>
<sequence length="129" mass="13361">ASFSTGGTVVSSVAAGGCGEAAAGTGGTGGLRLLPFPAAKGAHGRQIWRTGGRPRLLPSLPRWRRERAGCGSGGRAGDDGTRPSPPRSGGRPPCPRHGSGAGGRREAAPPPTTTMTRRERRRHHRRRRG</sequence>
<feature type="non-terminal residue" evidence="2">
    <location>
        <position position="1"/>
    </location>
</feature>
<dbReference type="Gramene" id="Os07t0255300-01">
    <property type="protein sequence ID" value="Os07t0255300-01"/>
    <property type="gene ID" value="Os07g0255300"/>
</dbReference>
<keyword evidence="3" id="KW-1185">Reference proteome</keyword>
<organism evidence="2 3">
    <name type="scientific">Oryza sativa subsp. japonica</name>
    <name type="common">Rice</name>
    <dbReference type="NCBI Taxonomy" id="39947"/>
    <lineage>
        <taxon>Eukaryota</taxon>
        <taxon>Viridiplantae</taxon>
        <taxon>Streptophyta</taxon>
        <taxon>Embryophyta</taxon>
        <taxon>Tracheophyta</taxon>
        <taxon>Spermatophyta</taxon>
        <taxon>Magnoliopsida</taxon>
        <taxon>Liliopsida</taxon>
        <taxon>Poales</taxon>
        <taxon>Poaceae</taxon>
        <taxon>BOP clade</taxon>
        <taxon>Oryzoideae</taxon>
        <taxon>Oryzeae</taxon>
        <taxon>Oryzinae</taxon>
        <taxon>Oryza</taxon>
        <taxon>Oryza sativa</taxon>
    </lineage>
</organism>
<dbReference type="PaxDb" id="39947-A0A0P0X4B8"/>
<gene>
    <name evidence="2" type="ordered locus">Os07g0255300</name>
    <name evidence="2" type="ORF">OSNPB_070255300</name>
</gene>
<dbReference type="Proteomes" id="UP000059680">
    <property type="component" value="Chromosome 7"/>
</dbReference>